<dbReference type="GO" id="GO:0016787">
    <property type="term" value="F:hydrolase activity"/>
    <property type="evidence" value="ECO:0007669"/>
    <property type="project" value="UniProtKB-KW"/>
</dbReference>
<comment type="caution">
    <text evidence="2">The sequence shown here is derived from an EMBL/GenBank/DDBJ whole genome shotgun (WGS) entry which is preliminary data.</text>
</comment>
<evidence type="ECO:0000313" key="3">
    <source>
        <dbReference type="Proteomes" id="UP000652567"/>
    </source>
</evidence>
<sequence length="212" mass="23734">MAFELTNRCAAPIARFLFAHGAGAPCDSDFMNSLSDLLVARHIEVVRFEFAYMAQRRIDGIKRPPAREPVLTAQWQDMINRYRHTEPELPLFIGGKSMGGRMASLVADAAVVSGLICLGYPFHPQRKPDVLRVAHLAQLATPTLIVQGTRDALGNRDEVGDYRLSPAIRLHWLEDGDHDLAPRVKSGFTHQQHWVSAADAIEIFIREKLRNS</sequence>
<evidence type="ECO:0000313" key="2">
    <source>
        <dbReference type="EMBL" id="MBE8717098.1"/>
    </source>
</evidence>
<dbReference type="EMBL" id="PRDL01000001">
    <property type="protein sequence ID" value="MBE8717098.1"/>
    <property type="molecule type" value="Genomic_DNA"/>
</dbReference>
<organism evidence="2 3">
    <name type="scientific">Cellvibrio polysaccharolyticus</name>
    <dbReference type="NCBI Taxonomy" id="2082724"/>
    <lineage>
        <taxon>Bacteria</taxon>
        <taxon>Pseudomonadati</taxon>
        <taxon>Pseudomonadota</taxon>
        <taxon>Gammaproteobacteria</taxon>
        <taxon>Cellvibrionales</taxon>
        <taxon>Cellvibrionaceae</taxon>
        <taxon>Cellvibrio</taxon>
    </lineage>
</organism>
<dbReference type="Pfam" id="PF20408">
    <property type="entry name" value="Abhydrolase_11"/>
    <property type="match status" value="1"/>
</dbReference>
<dbReference type="SUPFAM" id="SSF53474">
    <property type="entry name" value="alpha/beta-Hydrolases"/>
    <property type="match status" value="1"/>
</dbReference>
<protein>
    <submittedName>
        <fullName evidence="2">Alpha/beta hydrolase</fullName>
    </submittedName>
</protein>
<dbReference type="InterPro" id="IPR026555">
    <property type="entry name" value="NSL3/Tex30"/>
</dbReference>
<dbReference type="PANTHER" id="PTHR13136">
    <property type="entry name" value="TESTIS DEVELOPMENT PROTEIN PRTD"/>
    <property type="match status" value="1"/>
</dbReference>
<keyword evidence="3" id="KW-1185">Reference proteome</keyword>
<accession>A0A928V1M2</accession>
<dbReference type="InterPro" id="IPR046879">
    <property type="entry name" value="KANL3/Tex30_Abhydrolase"/>
</dbReference>
<dbReference type="RefSeq" id="WP_193908694.1">
    <property type="nucleotide sequence ID" value="NZ_PRDL01000001.1"/>
</dbReference>
<dbReference type="Gene3D" id="3.40.50.1820">
    <property type="entry name" value="alpha/beta hydrolase"/>
    <property type="match status" value="1"/>
</dbReference>
<dbReference type="PANTHER" id="PTHR13136:SF11">
    <property type="entry name" value="TESTIS-EXPRESSED PROTEIN 30"/>
    <property type="match status" value="1"/>
</dbReference>
<keyword evidence="2" id="KW-0378">Hydrolase</keyword>
<dbReference type="InterPro" id="IPR029058">
    <property type="entry name" value="AB_hydrolase_fold"/>
</dbReference>
<name>A0A928V1M2_9GAMM</name>
<proteinExistence type="predicted"/>
<dbReference type="AlphaFoldDB" id="A0A928V1M2"/>
<gene>
    <name evidence="2" type="ORF">C4F51_07815</name>
</gene>
<dbReference type="Proteomes" id="UP000652567">
    <property type="component" value="Unassembled WGS sequence"/>
</dbReference>
<reference evidence="2" key="1">
    <citation type="submission" date="2018-07" db="EMBL/GenBank/DDBJ databases">
        <title>Genome assembly of strain Ka43.</title>
        <authorList>
            <person name="Kukolya J."/>
            <person name="Nagy I."/>
            <person name="Horvath B."/>
            <person name="Toth A."/>
        </authorList>
    </citation>
    <scope>NUCLEOTIDE SEQUENCE</scope>
    <source>
        <strain evidence="2">KB43</strain>
    </source>
</reference>
<feature type="domain" description="KANL3/Tex30 alpha/beta hydrolase-like" evidence="1">
    <location>
        <begin position="14"/>
        <end position="205"/>
    </location>
</feature>
<evidence type="ECO:0000259" key="1">
    <source>
        <dbReference type="Pfam" id="PF20408"/>
    </source>
</evidence>